<sequence length="163" mass="17349">MRILMVGGGCRGLDLTRDLAAEGHAVRVVTRAEGRRAEIEAAGGQPWIGDPDRIGTLRYALDNVTLLLWLLGTASGPDDKVAALHGSRLNMMLERTTDSTVRGVVYEAAGTLPPAVFDGGLAEMRHANLTNEIPYAVLTADPADRDAWLVAAHTAIEGLLAPR</sequence>
<accession>A0ABY5PEJ3</accession>
<dbReference type="Proteomes" id="UP001058860">
    <property type="component" value="Chromosome"/>
</dbReference>
<protein>
    <recommendedName>
        <fullName evidence="3">NAD(P)-binding domain-containing protein</fullName>
    </recommendedName>
</protein>
<gene>
    <name evidence="1" type="ORF">LRS13_20880</name>
</gene>
<dbReference type="RefSeq" id="WP_353863616.1">
    <property type="nucleotide sequence ID" value="NZ_CP088295.1"/>
</dbReference>
<evidence type="ECO:0008006" key="3">
    <source>
        <dbReference type="Google" id="ProtNLM"/>
    </source>
</evidence>
<organism evidence="1 2">
    <name type="scientific">Svornostia abyssi</name>
    <dbReference type="NCBI Taxonomy" id="2898438"/>
    <lineage>
        <taxon>Bacteria</taxon>
        <taxon>Bacillati</taxon>
        <taxon>Actinomycetota</taxon>
        <taxon>Thermoleophilia</taxon>
        <taxon>Solirubrobacterales</taxon>
        <taxon>Baekduiaceae</taxon>
        <taxon>Svornostia</taxon>
    </lineage>
</organism>
<reference evidence="2" key="1">
    <citation type="submission" date="2021-11" db="EMBL/GenBank/DDBJ databases">
        <title>Cultivation dependent microbiological survey of springs from the worlds oldest radium mine currently devoted to the extraction of radon-saturated water.</title>
        <authorList>
            <person name="Kapinusova G."/>
            <person name="Smrhova T."/>
            <person name="Strejcek M."/>
            <person name="Suman J."/>
            <person name="Jani K."/>
            <person name="Pajer P."/>
            <person name="Uhlik O."/>
        </authorList>
    </citation>
    <scope>NUCLEOTIDE SEQUENCE [LARGE SCALE GENOMIC DNA]</scope>
    <source>
        <strain evidence="2">J379</strain>
    </source>
</reference>
<evidence type="ECO:0000313" key="1">
    <source>
        <dbReference type="EMBL" id="UUY03104.1"/>
    </source>
</evidence>
<dbReference type="InterPro" id="IPR036291">
    <property type="entry name" value="NAD(P)-bd_dom_sf"/>
</dbReference>
<proteinExistence type="predicted"/>
<evidence type="ECO:0000313" key="2">
    <source>
        <dbReference type="Proteomes" id="UP001058860"/>
    </source>
</evidence>
<dbReference type="SUPFAM" id="SSF51735">
    <property type="entry name" value="NAD(P)-binding Rossmann-fold domains"/>
    <property type="match status" value="1"/>
</dbReference>
<dbReference type="EMBL" id="CP088295">
    <property type="protein sequence ID" value="UUY03104.1"/>
    <property type="molecule type" value="Genomic_DNA"/>
</dbReference>
<dbReference type="Gene3D" id="3.40.50.720">
    <property type="entry name" value="NAD(P)-binding Rossmann-like Domain"/>
    <property type="match status" value="1"/>
</dbReference>
<keyword evidence="2" id="KW-1185">Reference proteome</keyword>
<name>A0ABY5PEJ3_9ACTN</name>